<evidence type="ECO:0000313" key="2">
    <source>
        <dbReference type="Proteomes" id="UP001176059"/>
    </source>
</evidence>
<organism evidence="1 2">
    <name type="scientific">Lentinula guzmanii</name>
    <dbReference type="NCBI Taxonomy" id="2804957"/>
    <lineage>
        <taxon>Eukaryota</taxon>
        <taxon>Fungi</taxon>
        <taxon>Dikarya</taxon>
        <taxon>Basidiomycota</taxon>
        <taxon>Agaricomycotina</taxon>
        <taxon>Agaricomycetes</taxon>
        <taxon>Agaricomycetidae</taxon>
        <taxon>Agaricales</taxon>
        <taxon>Marasmiineae</taxon>
        <taxon>Omphalotaceae</taxon>
        <taxon>Lentinula</taxon>
    </lineage>
</organism>
<reference evidence="1" key="1">
    <citation type="submission" date="2022-08" db="EMBL/GenBank/DDBJ databases">
        <authorList>
            <consortium name="DOE Joint Genome Institute"/>
            <person name="Min B."/>
            <person name="Sierra-Patev S."/>
            <person name="Naranjo-Ortiz M."/>
            <person name="Looney B."/>
            <person name="Konkel Z."/>
            <person name="Slot J.C."/>
            <person name="Sakamoto Y."/>
            <person name="Steenwyk J.L."/>
            <person name="Rokas A."/>
            <person name="Carro J."/>
            <person name="Camarero S."/>
            <person name="Ferreira P."/>
            <person name="Molpeceres G."/>
            <person name="Ruiz-duenas F.J."/>
            <person name="Serrano A."/>
            <person name="Henrissat B."/>
            <person name="Drula E."/>
            <person name="Hughes K.W."/>
            <person name="Mata J.L."/>
            <person name="Ishikawa N.K."/>
            <person name="Vargas-Isla R."/>
            <person name="Ushijima S."/>
            <person name="Smith C.A."/>
            <person name="Ahrendt S."/>
            <person name="Andreopoulos W."/>
            <person name="He G."/>
            <person name="LaButti K."/>
            <person name="Lipzen A."/>
            <person name="Ng V."/>
            <person name="Riley R."/>
            <person name="Sandor L."/>
            <person name="Barry K."/>
            <person name="Martinez A.T."/>
            <person name="Xiao Y."/>
            <person name="Gibbons J.G."/>
            <person name="Terashima K."/>
            <person name="Hibbett D.S."/>
            <person name="Grigoriev I.V."/>
        </authorList>
    </citation>
    <scope>NUCLEOTIDE SEQUENCE</scope>
    <source>
        <strain evidence="1">ET3784</strain>
    </source>
</reference>
<dbReference type="PANTHER" id="PTHR34706">
    <property type="entry name" value="SLR1338 PROTEIN"/>
    <property type="match status" value="1"/>
</dbReference>
<dbReference type="EMBL" id="JANVFO010000006">
    <property type="protein sequence ID" value="KAJ3736204.1"/>
    <property type="molecule type" value="Genomic_DNA"/>
</dbReference>
<proteinExistence type="predicted"/>
<name>A0AA38JQ34_9AGAR</name>
<gene>
    <name evidence="1" type="ORF">DFJ43DRAFT_1112837</name>
</gene>
<reference evidence="1" key="2">
    <citation type="journal article" date="2023" name="Proc. Natl. Acad. Sci. U.S.A.">
        <title>A global phylogenomic analysis of the shiitake genus Lentinula.</title>
        <authorList>
            <person name="Sierra-Patev S."/>
            <person name="Min B."/>
            <person name="Naranjo-Ortiz M."/>
            <person name="Looney B."/>
            <person name="Konkel Z."/>
            <person name="Slot J.C."/>
            <person name="Sakamoto Y."/>
            <person name="Steenwyk J.L."/>
            <person name="Rokas A."/>
            <person name="Carro J."/>
            <person name="Camarero S."/>
            <person name="Ferreira P."/>
            <person name="Molpeceres G."/>
            <person name="Ruiz-Duenas F.J."/>
            <person name="Serrano A."/>
            <person name="Henrissat B."/>
            <person name="Drula E."/>
            <person name="Hughes K.W."/>
            <person name="Mata J.L."/>
            <person name="Ishikawa N.K."/>
            <person name="Vargas-Isla R."/>
            <person name="Ushijima S."/>
            <person name="Smith C.A."/>
            <person name="Donoghue J."/>
            <person name="Ahrendt S."/>
            <person name="Andreopoulos W."/>
            <person name="He G."/>
            <person name="LaButti K."/>
            <person name="Lipzen A."/>
            <person name="Ng V."/>
            <person name="Riley R."/>
            <person name="Sandor L."/>
            <person name="Barry K."/>
            <person name="Martinez A.T."/>
            <person name="Xiao Y."/>
            <person name="Gibbons J.G."/>
            <person name="Terashima K."/>
            <person name="Grigoriev I.V."/>
            <person name="Hibbett D."/>
        </authorList>
    </citation>
    <scope>NUCLEOTIDE SEQUENCE</scope>
    <source>
        <strain evidence="1">ET3784</strain>
    </source>
</reference>
<protein>
    <submittedName>
        <fullName evidence="1">Uncharacterized protein</fullName>
    </submittedName>
</protein>
<evidence type="ECO:0000313" key="1">
    <source>
        <dbReference type="EMBL" id="KAJ3736204.1"/>
    </source>
</evidence>
<accession>A0AA38JQ34</accession>
<sequence>MSSHAVHTALHLNERQLGSSYIKSLKVFSSVNSRSNDPRMVSDRNELLESQFLSVPSPLHGSYKRSSMSSTLPVFQHSSDLDFWDLTCTPDYRTHLREESMENAYEILRKFNTVILVDDSYSMMHETRRGEARSSDQASYALSNIADIASQLDDDGIDIYFLNS</sequence>
<dbReference type="Proteomes" id="UP001176059">
    <property type="component" value="Unassembled WGS sequence"/>
</dbReference>
<comment type="caution">
    <text evidence="1">The sequence shown here is derived from an EMBL/GenBank/DDBJ whole genome shotgun (WGS) entry which is preliminary data.</text>
</comment>
<dbReference type="PANTHER" id="PTHR34706:SF1">
    <property type="entry name" value="VWFA DOMAIN-CONTAINING PROTEIN"/>
    <property type="match status" value="1"/>
</dbReference>
<keyword evidence="2" id="KW-1185">Reference proteome</keyword>
<dbReference type="AlphaFoldDB" id="A0AA38JQ34"/>